<evidence type="ECO:0000313" key="2">
    <source>
        <dbReference type="Proteomes" id="UP000199439"/>
    </source>
</evidence>
<proteinExistence type="predicted"/>
<reference evidence="2" key="1">
    <citation type="submission" date="2016-10" db="EMBL/GenBank/DDBJ databases">
        <authorList>
            <person name="Varghese N."/>
            <person name="Submissions S."/>
        </authorList>
    </citation>
    <scope>NUCLEOTIDE SEQUENCE [LARGE SCALE GENOMIC DNA]</scope>
    <source>
        <strain evidence="2">DSM 25730</strain>
    </source>
</reference>
<accession>A0A1I1NN86</accession>
<keyword evidence="2" id="KW-1185">Reference proteome</keyword>
<name>A0A1I1NN86_9FLAO</name>
<dbReference type="EMBL" id="FOMI01000002">
    <property type="protein sequence ID" value="SFC96213.1"/>
    <property type="molecule type" value="Genomic_DNA"/>
</dbReference>
<gene>
    <name evidence="1" type="ORF">SAMN04487987_102254</name>
</gene>
<organism evidence="1 2">
    <name type="scientific">Algibacter pectinivorans</name>
    <dbReference type="NCBI Taxonomy" id="870482"/>
    <lineage>
        <taxon>Bacteria</taxon>
        <taxon>Pseudomonadati</taxon>
        <taxon>Bacteroidota</taxon>
        <taxon>Flavobacteriia</taxon>
        <taxon>Flavobacteriales</taxon>
        <taxon>Flavobacteriaceae</taxon>
        <taxon>Algibacter</taxon>
    </lineage>
</organism>
<sequence length="58" mass="6450">MNDVMAKIVFILLRTKYIKTCKALKLLQAYYFYSNIAAIPGSVFPSKLSSIAPPPVLT</sequence>
<protein>
    <submittedName>
        <fullName evidence="1">Uncharacterized protein</fullName>
    </submittedName>
</protein>
<dbReference type="AlphaFoldDB" id="A0A1I1NN86"/>
<dbReference type="Proteomes" id="UP000199439">
    <property type="component" value="Unassembled WGS sequence"/>
</dbReference>
<evidence type="ECO:0000313" key="1">
    <source>
        <dbReference type="EMBL" id="SFC96213.1"/>
    </source>
</evidence>